<dbReference type="GeneID" id="303366570"/>
<dbReference type="InterPro" id="IPR052159">
    <property type="entry name" value="Competence_DNA_uptake"/>
</dbReference>
<keyword evidence="3 6" id="KW-0812">Transmembrane</keyword>
<proteinExistence type="predicted"/>
<dbReference type="GO" id="GO:0005886">
    <property type="term" value="C:plasma membrane"/>
    <property type="evidence" value="ECO:0007669"/>
    <property type="project" value="UniProtKB-SubCell"/>
</dbReference>
<dbReference type="EMBL" id="FUXC01000001">
    <property type="protein sequence ID" value="SJZ45409.1"/>
    <property type="molecule type" value="Genomic_DNA"/>
</dbReference>
<evidence type="ECO:0000256" key="3">
    <source>
        <dbReference type="ARBA" id="ARBA00022692"/>
    </source>
</evidence>
<sequence>MVKNEKILKSLLYFFLANPVFLAALVCAFLFYFDIVSIKDRECFNCLFPSEKIVLLKGSLASSPVKSSSEKKYYAADFKVSEAVLDNSSKTACSGTVKILIPSELVEKYYPGKIYTSFNVSKNEKKYPLLFETGNNFLLNVDFSEGNFSFFVVKSAVSFGFSQSFSGFLQKIRSLCRLQFKRLMYGWNEAGGLLLALLSGSREYTESLTGEAFKNAGLSHILALSGMHLNLFGGIAFFFGKRLTKRSTADFFQLAAIIFFVWFAGLSPSLFRAMLSSLIVFFNSALRMRRFKGITVLSASFLLQLMIFPVHLKLPAFMLSYGALAGIMSIGQVIKFFMGKRFFPKLASALSESAGAQIFTAPVTLSLFGKIMPVGIISSVIVSPFVIIFLYAGLFGTLLSLAIPFLGGGFSVIMNVIYLILKKLVLFFAKAPIITI</sequence>
<feature type="domain" description="ComEC/Rec2-related protein" evidence="7">
    <location>
        <begin position="197"/>
        <end position="433"/>
    </location>
</feature>
<evidence type="ECO:0000259" key="7">
    <source>
        <dbReference type="Pfam" id="PF03772"/>
    </source>
</evidence>
<feature type="transmembrane region" description="Helical" evidence="6">
    <location>
        <begin position="374"/>
        <end position="395"/>
    </location>
</feature>
<evidence type="ECO:0000313" key="9">
    <source>
        <dbReference type="Proteomes" id="UP000190395"/>
    </source>
</evidence>
<reference evidence="8 9" key="1">
    <citation type="submission" date="2017-02" db="EMBL/GenBank/DDBJ databases">
        <authorList>
            <person name="Peterson S.W."/>
        </authorList>
    </citation>
    <scope>NUCLEOTIDE SEQUENCE [LARGE SCALE GENOMIC DNA]</scope>
    <source>
        <strain evidence="8 9">ATCC BAA-909</strain>
    </source>
</reference>
<dbReference type="PANTHER" id="PTHR30619">
    <property type="entry name" value="DNA INTERNALIZATION/COMPETENCE PROTEIN COMEC/REC2"/>
    <property type="match status" value="1"/>
</dbReference>
<keyword evidence="2" id="KW-1003">Cell membrane</keyword>
<evidence type="ECO:0000256" key="1">
    <source>
        <dbReference type="ARBA" id="ARBA00004651"/>
    </source>
</evidence>
<organism evidence="8 9">
    <name type="scientific">Treponema berlinense</name>
    <dbReference type="NCBI Taxonomy" id="225004"/>
    <lineage>
        <taxon>Bacteria</taxon>
        <taxon>Pseudomonadati</taxon>
        <taxon>Spirochaetota</taxon>
        <taxon>Spirochaetia</taxon>
        <taxon>Spirochaetales</taxon>
        <taxon>Treponemataceae</taxon>
        <taxon>Treponema</taxon>
    </lineage>
</organism>
<evidence type="ECO:0000256" key="6">
    <source>
        <dbReference type="SAM" id="Phobius"/>
    </source>
</evidence>
<name>A0A1T4KSJ1_9SPIR</name>
<keyword evidence="5 6" id="KW-0472">Membrane</keyword>
<dbReference type="InterPro" id="IPR004477">
    <property type="entry name" value="ComEC_N"/>
</dbReference>
<dbReference type="OrthoDB" id="9761531at2"/>
<dbReference type="Proteomes" id="UP000190395">
    <property type="component" value="Unassembled WGS sequence"/>
</dbReference>
<dbReference type="RefSeq" id="WP_078930049.1">
    <property type="nucleotide sequence ID" value="NZ_CAMEQG010000029.1"/>
</dbReference>
<feature type="transmembrane region" description="Helical" evidence="6">
    <location>
        <begin position="293"/>
        <end position="312"/>
    </location>
</feature>
<protein>
    <submittedName>
        <fullName evidence="8">Competence protein ComEC</fullName>
    </submittedName>
</protein>
<dbReference type="STRING" id="225004.SAMN02745152_00293"/>
<evidence type="ECO:0000313" key="8">
    <source>
        <dbReference type="EMBL" id="SJZ45409.1"/>
    </source>
</evidence>
<feature type="transmembrane region" description="Helical" evidence="6">
    <location>
        <begin position="401"/>
        <end position="421"/>
    </location>
</feature>
<dbReference type="AlphaFoldDB" id="A0A1T4KSJ1"/>
<gene>
    <name evidence="8" type="ORF">SAMN02745152_00293</name>
</gene>
<evidence type="ECO:0000256" key="4">
    <source>
        <dbReference type="ARBA" id="ARBA00022989"/>
    </source>
</evidence>
<keyword evidence="4 6" id="KW-1133">Transmembrane helix</keyword>
<accession>A0A1T4KSJ1</accession>
<dbReference type="Pfam" id="PF03772">
    <property type="entry name" value="Competence"/>
    <property type="match status" value="1"/>
</dbReference>
<evidence type="ECO:0000256" key="5">
    <source>
        <dbReference type="ARBA" id="ARBA00023136"/>
    </source>
</evidence>
<comment type="subcellular location">
    <subcellularLocation>
        <location evidence="1">Cell membrane</location>
        <topology evidence="1">Multi-pass membrane protein</topology>
    </subcellularLocation>
</comment>
<feature type="transmembrane region" description="Helical" evidence="6">
    <location>
        <begin position="221"/>
        <end position="240"/>
    </location>
</feature>
<evidence type="ECO:0000256" key="2">
    <source>
        <dbReference type="ARBA" id="ARBA00022475"/>
    </source>
</evidence>
<feature type="transmembrane region" description="Helical" evidence="6">
    <location>
        <begin position="270"/>
        <end position="286"/>
    </location>
</feature>
<feature type="transmembrane region" description="Helical" evidence="6">
    <location>
        <begin position="318"/>
        <end position="338"/>
    </location>
</feature>
<keyword evidence="9" id="KW-1185">Reference proteome</keyword>
<dbReference type="NCBIfam" id="TIGR00360">
    <property type="entry name" value="ComEC_N-term"/>
    <property type="match status" value="1"/>
</dbReference>
<feature type="transmembrane region" description="Helical" evidence="6">
    <location>
        <begin position="12"/>
        <end position="33"/>
    </location>
</feature>
<dbReference type="PANTHER" id="PTHR30619:SF7">
    <property type="entry name" value="BETA-LACTAMASE DOMAIN PROTEIN"/>
    <property type="match status" value="1"/>
</dbReference>